<dbReference type="Pfam" id="PF14106">
    <property type="entry name" value="DUF4279"/>
    <property type="match status" value="1"/>
</dbReference>
<gene>
    <name evidence="1" type="ORF">HGA10_09720</name>
</gene>
<evidence type="ECO:0000313" key="2">
    <source>
        <dbReference type="Proteomes" id="UP000572007"/>
    </source>
</evidence>
<comment type="caution">
    <text evidence="1">The sequence shown here is derived from an EMBL/GenBank/DDBJ whole genome shotgun (WGS) entry which is preliminary data.</text>
</comment>
<keyword evidence="2" id="KW-1185">Reference proteome</keyword>
<dbReference type="Proteomes" id="UP000572007">
    <property type="component" value="Unassembled WGS sequence"/>
</dbReference>
<evidence type="ECO:0000313" key="1">
    <source>
        <dbReference type="EMBL" id="NKX87586.1"/>
    </source>
</evidence>
<accession>A0A846W4C0</accession>
<organism evidence="1 2">
    <name type="scientific">Nocardia coubleae</name>
    <dbReference type="NCBI Taxonomy" id="356147"/>
    <lineage>
        <taxon>Bacteria</taxon>
        <taxon>Bacillati</taxon>
        <taxon>Actinomycetota</taxon>
        <taxon>Actinomycetes</taxon>
        <taxon>Mycobacteriales</taxon>
        <taxon>Nocardiaceae</taxon>
        <taxon>Nocardia</taxon>
    </lineage>
</organism>
<dbReference type="EMBL" id="JAAXOM010000002">
    <property type="protein sequence ID" value="NKX87586.1"/>
    <property type="molecule type" value="Genomic_DNA"/>
</dbReference>
<dbReference type="RefSeq" id="WP_167353323.1">
    <property type="nucleotide sequence ID" value="NZ_JAAXOM010000002.1"/>
</dbReference>
<reference evidence="1 2" key="1">
    <citation type="submission" date="2020-04" db="EMBL/GenBank/DDBJ databases">
        <title>MicrobeNet Type strains.</title>
        <authorList>
            <person name="Nicholson A.C."/>
        </authorList>
    </citation>
    <scope>NUCLEOTIDE SEQUENCE [LARGE SCALE GENOMIC DNA]</scope>
    <source>
        <strain evidence="1 2">DSM 44960</strain>
    </source>
</reference>
<proteinExistence type="predicted"/>
<name>A0A846W4C0_9NOCA</name>
<dbReference type="AlphaFoldDB" id="A0A846W4C0"/>
<protein>
    <submittedName>
        <fullName evidence="1">DUF4279 domain-containing protein</fullName>
    </submittedName>
</protein>
<dbReference type="InterPro" id="IPR025459">
    <property type="entry name" value="DUF4279"/>
</dbReference>
<sequence>MTIALFEVVASLRLTGTFDPEEITAALCRVPTDQWRAGQAGPAPKLRRRSDGWVLESAAGAGHVGEQVDRALDELAPISDRLRHTLSARETSGCLCVAVDTDGQGRPVIALSAAALRLLAASGLSLDVDVVSGATDNPDPATPVIQAASTGHPDGPFHRTVVSWCAEDAVSAFLDEWPDRSMASQDRPGGEILVQAEMSVGSFPSMYFHPHLLARLASTAMSLRIETCPRTT</sequence>